<evidence type="ECO:0000313" key="2">
    <source>
        <dbReference type="EMBL" id="MDH7454218.1"/>
    </source>
</evidence>
<reference evidence="2" key="1">
    <citation type="journal article" date="2007" name="Int. J. Syst. Evol. Microbiol.">
        <title>Luteimonas composti sp. nov., a moderately thermophilic bacterium isolated from food waste.</title>
        <authorList>
            <person name="Young C.C."/>
            <person name="Kampfer P."/>
            <person name="Chen W.M."/>
            <person name="Yen W.S."/>
            <person name="Arun A.B."/>
            <person name="Lai W.A."/>
            <person name="Shen F.T."/>
            <person name="Rekha P.D."/>
            <person name="Lin K.Y."/>
            <person name="Chou J.H."/>
        </authorList>
    </citation>
    <scope>NUCLEOTIDE SEQUENCE</scope>
    <source>
        <strain evidence="2">CC-YY355</strain>
    </source>
</reference>
<gene>
    <name evidence="2" type="ORF">QF205_14220</name>
</gene>
<reference evidence="2" key="2">
    <citation type="submission" date="2023-04" db="EMBL/GenBank/DDBJ databases">
        <authorList>
            <person name="Sun J.-Q."/>
        </authorList>
    </citation>
    <scope>NUCLEOTIDE SEQUENCE</scope>
    <source>
        <strain evidence="2">CC-YY355</strain>
    </source>
</reference>
<evidence type="ECO:0000313" key="3">
    <source>
        <dbReference type="Proteomes" id="UP001160550"/>
    </source>
</evidence>
<feature type="region of interest" description="Disordered" evidence="1">
    <location>
        <begin position="1"/>
        <end position="20"/>
    </location>
</feature>
<organism evidence="2 3">
    <name type="scientific">Luteimonas composti</name>
    <dbReference type="NCBI Taxonomy" id="398257"/>
    <lineage>
        <taxon>Bacteria</taxon>
        <taxon>Pseudomonadati</taxon>
        <taxon>Pseudomonadota</taxon>
        <taxon>Gammaproteobacteria</taxon>
        <taxon>Lysobacterales</taxon>
        <taxon>Lysobacteraceae</taxon>
        <taxon>Luteimonas</taxon>
    </lineage>
</organism>
<name>A0ABT6MUV1_9GAMM</name>
<keyword evidence="3" id="KW-1185">Reference proteome</keyword>
<dbReference type="RefSeq" id="WP_280943439.1">
    <property type="nucleotide sequence ID" value="NZ_JARYGX010000025.1"/>
</dbReference>
<sequence>MQLQLMPAKTEQGRAEIESRSRKLPGGLRSLLLLVDGRRTVAELQELAKRLNAPEDALQQLLSLELISGEGAAAASPPSIGEPANEPIAPRDGGSNRFGILYALMTDLVREQLGVRGYFFQLKLERAQDDAALEALLPELQSALAKKTSMQGAASAIARIRTAAEAADAA</sequence>
<proteinExistence type="predicted"/>
<evidence type="ECO:0000256" key="1">
    <source>
        <dbReference type="SAM" id="MobiDB-lite"/>
    </source>
</evidence>
<feature type="compositionally biased region" description="Basic and acidic residues" evidence="1">
    <location>
        <begin position="11"/>
        <end position="20"/>
    </location>
</feature>
<protein>
    <submittedName>
        <fullName evidence="2">Uncharacterized protein</fullName>
    </submittedName>
</protein>
<comment type="caution">
    <text evidence="2">The sequence shown here is derived from an EMBL/GenBank/DDBJ whole genome shotgun (WGS) entry which is preliminary data.</text>
</comment>
<dbReference type="EMBL" id="JARYGX010000025">
    <property type="protein sequence ID" value="MDH7454218.1"/>
    <property type="molecule type" value="Genomic_DNA"/>
</dbReference>
<dbReference type="Proteomes" id="UP001160550">
    <property type="component" value="Unassembled WGS sequence"/>
</dbReference>
<accession>A0ABT6MUV1</accession>